<keyword evidence="10" id="KW-1185">Reference proteome</keyword>
<comment type="caution">
    <text evidence="9">The sequence shown here is derived from an EMBL/GenBank/DDBJ whole genome shotgun (WGS) entry which is preliminary data.</text>
</comment>
<dbReference type="Proteomes" id="UP000027946">
    <property type="component" value="Unassembled WGS sequence"/>
</dbReference>
<dbReference type="GO" id="GO:0016020">
    <property type="term" value="C:membrane"/>
    <property type="evidence" value="ECO:0007669"/>
    <property type="project" value="InterPro"/>
</dbReference>
<reference evidence="9 10" key="1">
    <citation type="submission" date="2014-03" db="EMBL/GenBank/DDBJ databases">
        <title>Genome sequence of Clostridium litorale W6, DSM 5388.</title>
        <authorList>
            <person name="Poehlein A."/>
            <person name="Jagirdar A."/>
            <person name="Khonsari B."/>
            <person name="Chibani C.M."/>
            <person name="Gutierrez Gutierrez D.A."/>
            <person name="Davydova E."/>
            <person name="Alghaithi H.S."/>
            <person name="Nair K.P."/>
            <person name="Dhamotharan K."/>
            <person name="Chandran L."/>
            <person name="G W."/>
            <person name="Daniel R."/>
        </authorList>
    </citation>
    <scope>NUCLEOTIDE SEQUENCE [LARGE SCALE GENOMIC DNA]</scope>
    <source>
        <strain evidence="9 10">W6</strain>
    </source>
</reference>
<keyword evidence="2" id="KW-0673">Quorum sensing</keyword>
<evidence type="ECO:0000313" key="9">
    <source>
        <dbReference type="EMBL" id="KDR95423.1"/>
    </source>
</evidence>
<name>A0A069RF50_PEPLI</name>
<feature type="transmembrane region" description="Helical" evidence="8">
    <location>
        <begin position="90"/>
        <end position="108"/>
    </location>
</feature>
<evidence type="ECO:0000256" key="3">
    <source>
        <dbReference type="ARBA" id="ARBA00022670"/>
    </source>
</evidence>
<evidence type="ECO:0008006" key="11">
    <source>
        <dbReference type="Google" id="ProtNLM"/>
    </source>
</evidence>
<keyword evidence="7 8" id="KW-0472">Membrane</keyword>
<sequence length="216" mass="24503">MENHVKKHFVERMIEQILGIYKKHMDISDDQYAVLQYSIRLLISSILSYAFTLGLALFLQIFPNVLVIILTVSVYRAFSGGAHCSCMGNCAIYGALTMNAIGLISKFFNPNTSVMLSIIVFAFAFSLWAIAKYAPADTPGKPISSKVQYQKLKRMSIVVLCTWLFGCIVWYSIFNTVNIIVFASTMAMIWQSYTLTSNGYRFCHFMDSIISKLRFK</sequence>
<keyword evidence="4 8" id="KW-0812">Transmembrane</keyword>
<accession>A0A069RF50</accession>
<protein>
    <recommendedName>
        <fullName evidence="11">Accessory gene regulator B</fullName>
    </recommendedName>
</protein>
<dbReference type="GO" id="GO:0006508">
    <property type="term" value="P:proteolysis"/>
    <property type="evidence" value="ECO:0007669"/>
    <property type="project" value="UniProtKB-KW"/>
</dbReference>
<feature type="transmembrane region" description="Helical" evidence="8">
    <location>
        <begin position="114"/>
        <end position="134"/>
    </location>
</feature>
<keyword evidence="6 8" id="KW-1133">Transmembrane helix</keyword>
<dbReference type="eggNOG" id="COG4512">
    <property type="taxonomic scope" value="Bacteria"/>
</dbReference>
<dbReference type="STRING" id="1121324.CLIT_10c01500"/>
<evidence type="ECO:0000256" key="2">
    <source>
        <dbReference type="ARBA" id="ARBA00022654"/>
    </source>
</evidence>
<dbReference type="GO" id="GO:0009372">
    <property type="term" value="P:quorum sensing"/>
    <property type="evidence" value="ECO:0007669"/>
    <property type="project" value="UniProtKB-KW"/>
</dbReference>
<evidence type="ECO:0000256" key="4">
    <source>
        <dbReference type="ARBA" id="ARBA00022692"/>
    </source>
</evidence>
<evidence type="ECO:0000256" key="8">
    <source>
        <dbReference type="SAM" id="Phobius"/>
    </source>
</evidence>
<dbReference type="OrthoDB" id="2854767at2"/>
<dbReference type="InterPro" id="IPR006741">
    <property type="entry name" value="AgrB"/>
</dbReference>
<keyword evidence="3" id="KW-0645">Protease</keyword>
<dbReference type="AlphaFoldDB" id="A0A069RF50"/>
<organism evidence="9 10">
    <name type="scientific">Peptoclostridium litorale DSM 5388</name>
    <dbReference type="NCBI Taxonomy" id="1121324"/>
    <lineage>
        <taxon>Bacteria</taxon>
        <taxon>Bacillati</taxon>
        <taxon>Bacillota</taxon>
        <taxon>Clostridia</taxon>
        <taxon>Peptostreptococcales</taxon>
        <taxon>Peptoclostridiaceae</taxon>
        <taxon>Peptoclostridium</taxon>
    </lineage>
</organism>
<keyword evidence="5" id="KW-0378">Hydrolase</keyword>
<dbReference type="RefSeq" id="WP_038263651.1">
    <property type="nucleotide sequence ID" value="NZ_FSRH01000010.1"/>
</dbReference>
<dbReference type="GO" id="GO:0008233">
    <property type="term" value="F:peptidase activity"/>
    <property type="evidence" value="ECO:0007669"/>
    <property type="project" value="UniProtKB-KW"/>
</dbReference>
<keyword evidence="1" id="KW-1003">Cell membrane</keyword>
<proteinExistence type="predicted"/>
<dbReference type="EMBL" id="JJMM01000010">
    <property type="protein sequence ID" value="KDR95423.1"/>
    <property type="molecule type" value="Genomic_DNA"/>
</dbReference>
<evidence type="ECO:0000256" key="6">
    <source>
        <dbReference type="ARBA" id="ARBA00022989"/>
    </source>
</evidence>
<dbReference type="SMART" id="SM00793">
    <property type="entry name" value="AgrB"/>
    <property type="match status" value="1"/>
</dbReference>
<dbReference type="Pfam" id="PF04647">
    <property type="entry name" value="AgrB"/>
    <property type="match status" value="1"/>
</dbReference>
<evidence type="ECO:0000256" key="1">
    <source>
        <dbReference type="ARBA" id="ARBA00022475"/>
    </source>
</evidence>
<feature type="transmembrane region" description="Helical" evidence="8">
    <location>
        <begin position="57"/>
        <end position="78"/>
    </location>
</feature>
<evidence type="ECO:0000256" key="7">
    <source>
        <dbReference type="ARBA" id="ARBA00023136"/>
    </source>
</evidence>
<evidence type="ECO:0000256" key="5">
    <source>
        <dbReference type="ARBA" id="ARBA00022801"/>
    </source>
</evidence>
<evidence type="ECO:0000313" key="10">
    <source>
        <dbReference type="Proteomes" id="UP000027946"/>
    </source>
</evidence>
<gene>
    <name evidence="9" type="ORF">CLIT_10c01500</name>
</gene>
<feature type="transmembrane region" description="Helical" evidence="8">
    <location>
        <begin position="155"/>
        <end position="173"/>
    </location>
</feature>